<dbReference type="GO" id="GO:0000049">
    <property type="term" value="F:tRNA binding"/>
    <property type="evidence" value="ECO:0007669"/>
    <property type="project" value="UniProtKB-KW"/>
</dbReference>
<dbReference type="GO" id="GO:0005524">
    <property type="term" value="F:ATP binding"/>
    <property type="evidence" value="ECO:0007669"/>
    <property type="project" value="UniProtKB-KW"/>
</dbReference>
<accession>A0A7J9EI30</accession>
<evidence type="ECO:0000256" key="4">
    <source>
        <dbReference type="ARBA" id="ARBA00022741"/>
    </source>
</evidence>
<dbReference type="Pfam" id="PF01411">
    <property type="entry name" value="tRNA-synt_2c"/>
    <property type="match status" value="1"/>
</dbReference>
<dbReference type="GO" id="GO:0005739">
    <property type="term" value="C:mitochondrion"/>
    <property type="evidence" value="ECO:0007669"/>
    <property type="project" value="TreeGrafter"/>
</dbReference>
<evidence type="ECO:0000256" key="7">
    <source>
        <dbReference type="ARBA" id="ARBA00022917"/>
    </source>
</evidence>
<evidence type="ECO:0000256" key="8">
    <source>
        <dbReference type="ARBA" id="ARBA00023146"/>
    </source>
</evidence>
<evidence type="ECO:0000256" key="1">
    <source>
        <dbReference type="ARBA" id="ARBA00008226"/>
    </source>
</evidence>
<dbReference type="GO" id="GO:0009507">
    <property type="term" value="C:chloroplast"/>
    <property type="evidence" value="ECO:0007669"/>
    <property type="project" value="TreeGrafter"/>
</dbReference>
<keyword evidence="2" id="KW-0820">tRNA-binding</keyword>
<reference evidence="10 11" key="1">
    <citation type="journal article" date="2019" name="Genome Biol. Evol.">
        <title>Insights into the evolution of the New World diploid cottons (Gossypium, subgenus Houzingenia) based on genome sequencing.</title>
        <authorList>
            <person name="Grover C.E."/>
            <person name="Arick M.A. 2nd"/>
            <person name="Thrash A."/>
            <person name="Conover J.L."/>
            <person name="Sanders W.S."/>
            <person name="Peterson D.G."/>
            <person name="Frelichowski J.E."/>
            <person name="Scheffler J.A."/>
            <person name="Scheffler B.E."/>
            <person name="Wendel J.F."/>
        </authorList>
    </citation>
    <scope>NUCLEOTIDE SEQUENCE [LARGE SCALE GENOMIC DNA]</scope>
    <source>
        <strain evidence="10">8</strain>
        <tissue evidence="10">Leaf</tissue>
    </source>
</reference>
<dbReference type="EMBL" id="JABEZW010000008">
    <property type="protein sequence ID" value="MBA0772689.1"/>
    <property type="molecule type" value="Genomic_DNA"/>
</dbReference>
<keyword evidence="6" id="KW-0694">RNA-binding</keyword>
<evidence type="ECO:0000256" key="3">
    <source>
        <dbReference type="ARBA" id="ARBA00022598"/>
    </source>
</evidence>
<keyword evidence="3" id="KW-0436">Ligase</keyword>
<dbReference type="SUPFAM" id="SSF50447">
    <property type="entry name" value="Translation proteins"/>
    <property type="match status" value="1"/>
</dbReference>
<evidence type="ECO:0000256" key="6">
    <source>
        <dbReference type="ARBA" id="ARBA00022884"/>
    </source>
</evidence>
<dbReference type="GO" id="GO:0004813">
    <property type="term" value="F:alanine-tRNA ligase activity"/>
    <property type="evidence" value="ECO:0007669"/>
    <property type="project" value="InterPro"/>
</dbReference>
<feature type="domain" description="Alanyl-transfer RNA synthetases family profile" evidence="9">
    <location>
        <begin position="1"/>
        <end position="293"/>
    </location>
</feature>
<keyword evidence="11" id="KW-1185">Reference proteome</keyword>
<evidence type="ECO:0000313" key="10">
    <source>
        <dbReference type="EMBL" id="MBA0772689.1"/>
    </source>
</evidence>
<evidence type="ECO:0000313" key="11">
    <source>
        <dbReference type="Proteomes" id="UP000593568"/>
    </source>
</evidence>
<dbReference type="AlphaFoldDB" id="A0A7J9EI30"/>
<dbReference type="InterPro" id="IPR018165">
    <property type="entry name" value="Ala-tRNA-synth_IIc_core"/>
</dbReference>
<dbReference type="SUPFAM" id="SSF101353">
    <property type="entry name" value="Putative anticodon-binding domain of alanyl-tRNA synthetase (AlaRS)"/>
    <property type="match status" value="1"/>
</dbReference>
<keyword evidence="4" id="KW-0547">Nucleotide-binding</keyword>
<dbReference type="PROSITE" id="PS50860">
    <property type="entry name" value="AA_TRNA_LIGASE_II_ALA"/>
    <property type="match status" value="1"/>
</dbReference>
<dbReference type="PANTHER" id="PTHR11777">
    <property type="entry name" value="ALANYL-TRNA SYNTHETASE"/>
    <property type="match status" value="1"/>
</dbReference>
<protein>
    <recommendedName>
        <fullName evidence="9">Alanyl-transfer RNA synthetases family profile domain-containing protein</fullName>
    </recommendedName>
</protein>
<gene>
    <name evidence="10" type="ORF">Gotri_008027</name>
</gene>
<proteinExistence type="inferred from homology"/>
<dbReference type="Proteomes" id="UP000593568">
    <property type="component" value="Unassembled WGS sequence"/>
</dbReference>
<comment type="caution">
    <text evidence="10">The sequence shown here is derived from an EMBL/GenBank/DDBJ whole genome shotgun (WGS) entry which is preliminary data.</text>
</comment>
<comment type="similarity">
    <text evidence="1">Belongs to the class-II aminoacyl-tRNA synthetase family.</text>
</comment>
<dbReference type="InterPro" id="IPR050058">
    <property type="entry name" value="Ala-tRNA_ligase"/>
</dbReference>
<dbReference type="GO" id="GO:0006419">
    <property type="term" value="P:alanyl-tRNA aminoacylation"/>
    <property type="evidence" value="ECO:0007669"/>
    <property type="project" value="InterPro"/>
</dbReference>
<dbReference type="InterPro" id="IPR009000">
    <property type="entry name" value="Transl_B-barrel_sf"/>
</dbReference>
<feature type="non-terminal residue" evidence="10">
    <location>
        <position position="1"/>
    </location>
</feature>
<evidence type="ECO:0000256" key="2">
    <source>
        <dbReference type="ARBA" id="ARBA00022555"/>
    </source>
</evidence>
<dbReference type="InterPro" id="IPR018164">
    <property type="entry name" value="Ala-tRNA-synth_IIc_N"/>
</dbReference>
<dbReference type="InterPro" id="IPR018162">
    <property type="entry name" value="Ala-tRNA-ligase_IIc_anticod-bd"/>
</dbReference>
<evidence type="ECO:0000259" key="9">
    <source>
        <dbReference type="PROSITE" id="PS50860"/>
    </source>
</evidence>
<organism evidence="10 11">
    <name type="scientific">Gossypium trilobum</name>
    <dbReference type="NCBI Taxonomy" id="34281"/>
    <lineage>
        <taxon>Eukaryota</taxon>
        <taxon>Viridiplantae</taxon>
        <taxon>Streptophyta</taxon>
        <taxon>Embryophyta</taxon>
        <taxon>Tracheophyta</taxon>
        <taxon>Spermatophyta</taxon>
        <taxon>Magnoliopsida</taxon>
        <taxon>eudicotyledons</taxon>
        <taxon>Gunneridae</taxon>
        <taxon>Pentapetalae</taxon>
        <taxon>rosids</taxon>
        <taxon>malvids</taxon>
        <taxon>Malvales</taxon>
        <taxon>Malvaceae</taxon>
        <taxon>Malvoideae</taxon>
        <taxon>Gossypium</taxon>
    </lineage>
</organism>
<name>A0A7J9EI30_9ROSI</name>
<keyword evidence="7" id="KW-0648">Protein biosynthesis</keyword>
<keyword evidence="5" id="KW-0067">ATP-binding</keyword>
<keyword evidence="8" id="KW-0030">Aminoacyl-tRNA synthetase</keyword>
<dbReference type="PANTHER" id="PTHR11777:SF9">
    <property type="entry name" value="ALANINE--TRNA LIGASE, CYTOPLASMIC"/>
    <property type="match status" value="1"/>
</dbReference>
<dbReference type="GO" id="GO:0002161">
    <property type="term" value="F:aminoacyl-tRNA deacylase activity"/>
    <property type="evidence" value="ECO:0007669"/>
    <property type="project" value="TreeGrafter"/>
</dbReference>
<evidence type="ECO:0000256" key="5">
    <source>
        <dbReference type="ARBA" id="ARBA00022840"/>
    </source>
</evidence>
<sequence>MAYRVVADHIRTLSFAIADGASPEGSNWISSPNVIHDIYVWWLGNEGREYVLRRILRRAVRYGSEVLKAPEGFFSKLVKIVVEVMGDVFPELKQHEVRIGDIIAAEEASFGKTLVKGIEKFKKAAQDVQGRILSGQDAFILWDTYGFPLDLTQLMAEERGLIVDVEGFNNAMDEAREKSRSARNKQAGGAIVMDANATSALHRKGVSTTDDSFKFIWCWLLGDTCISTVHAYLGNRLGFSLSNIYDNARIIPDHESVIKAIYTGSEFVESVSAGDDVGIVLESTSFYAEQGGQ</sequence>